<dbReference type="Proteomes" id="UP001214854">
    <property type="component" value="Unassembled WGS sequence"/>
</dbReference>
<dbReference type="RefSeq" id="WP_272748200.1">
    <property type="nucleotide sequence ID" value="NZ_JAQQKX010000008.1"/>
</dbReference>
<dbReference type="CDD" id="cd06558">
    <property type="entry name" value="crotonase-like"/>
    <property type="match status" value="1"/>
</dbReference>
<dbReference type="EMBL" id="JAQQKX010000008">
    <property type="protein sequence ID" value="MDC7683735.1"/>
    <property type="molecule type" value="Genomic_DNA"/>
</dbReference>
<protein>
    <submittedName>
        <fullName evidence="1">Polyketide synthase</fullName>
    </submittedName>
</protein>
<organism evidence="1 2">
    <name type="scientific">Asticcacaulis aquaticus</name>
    <dbReference type="NCBI Taxonomy" id="2984212"/>
    <lineage>
        <taxon>Bacteria</taxon>
        <taxon>Pseudomonadati</taxon>
        <taxon>Pseudomonadota</taxon>
        <taxon>Alphaproteobacteria</taxon>
        <taxon>Caulobacterales</taxon>
        <taxon>Caulobacteraceae</taxon>
        <taxon>Asticcacaulis</taxon>
    </lineage>
</organism>
<dbReference type="InterPro" id="IPR001753">
    <property type="entry name" value="Enoyl-CoA_hydra/iso"/>
</dbReference>
<evidence type="ECO:0000313" key="1">
    <source>
        <dbReference type="EMBL" id="MDC7683735.1"/>
    </source>
</evidence>
<reference evidence="1 2" key="1">
    <citation type="submission" date="2023-01" db="EMBL/GenBank/DDBJ databases">
        <title>Novel species of the genus Asticcacaulis isolated from rivers.</title>
        <authorList>
            <person name="Lu H."/>
        </authorList>
    </citation>
    <scope>NUCLEOTIDE SEQUENCE [LARGE SCALE GENOMIC DNA]</scope>
    <source>
        <strain evidence="1 2">BYS171W</strain>
    </source>
</reference>
<evidence type="ECO:0000313" key="2">
    <source>
        <dbReference type="Proteomes" id="UP001214854"/>
    </source>
</evidence>
<dbReference type="InterPro" id="IPR029045">
    <property type="entry name" value="ClpP/crotonase-like_dom_sf"/>
</dbReference>
<comment type="caution">
    <text evidence="1">The sequence shown here is derived from an EMBL/GenBank/DDBJ whole genome shotgun (WGS) entry which is preliminary data.</text>
</comment>
<dbReference type="Gene3D" id="3.90.226.10">
    <property type="entry name" value="2-enoyl-CoA Hydratase, Chain A, domain 1"/>
    <property type="match status" value="1"/>
</dbReference>
<sequence>MSAWLQATDVATDLIHVAMTEDGIAEMALRDVDGKNGMSPAWVKAFIAGLAEVAQMPGARVLLLSGLPDYFCTGATKEVLKDLVENRLMPGELTLGRQLIGFDLPVVAAAEGHAIGGGLALLLSCDLGVISETSRYGANFMTLGITPGMGTTRLLEEALGRAIAHEMIYTGDLWRGRRFAGTGAFNAVVPATEVRDRALLLARGLADKPRDNLIHLKRSLSLPRRLAFETAMTTEPLMHALSLRNLDTDLWGAP</sequence>
<accession>A0ABT5HV64</accession>
<dbReference type="Pfam" id="PF00378">
    <property type="entry name" value="ECH_1"/>
    <property type="match status" value="1"/>
</dbReference>
<keyword evidence="2" id="KW-1185">Reference proteome</keyword>
<proteinExistence type="predicted"/>
<dbReference type="SUPFAM" id="SSF52096">
    <property type="entry name" value="ClpP/crotonase"/>
    <property type="match status" value="1"/>
</dbReference>
<dbReference type="PANTHER" id="PTHR43459:SF1">
    <property type="entry name" value="EG:BACN32G11.4 PROTEIN"/>
    <property type="match status" value="1"/>
</dbReference>
<gene>
    <name evidence="1" type="ORF">PQU92_10640</name>
</gene>
<name>A0ABT5HV64_9CAUL</name>
<dbReference type="PANTHER" id="PTHR43459">
    <property type="entry name" value="ENOYL-COA HYDRATASE"/>
    <property type="match status" value="1"/>
</dbReference>
<dbReference type="NCBIfam" id="NF005496">
    <property type="entry name" value="PRK07110.1"/>
    <property type="match status" value="1"/>
</dbReference>